<reference evidence="7" key="1">
    <citation type="journal article" date="2002" name="Science">
        <title>The draft genome of Ciona intestinalis: insights into chordate and vertebrate origins.</title>
        <authorList>
            <person name="Dehal P."/>
            <person name="Satou Y."/>
            <person name="Campbell R.K."/>
            <person name="Chapman J."/>
            <person name="Degnan B."/>
            <person name="De Tomaso A."/>
            <person name="Davidson B."/>
            <person name="Di Gregorio A."/>
            <person name="Gelpke M."/>
            <person name="Goodstein D.M."/>
            <person name="Harafuji N."/>
            <person name="Hastings K.E."/>
            <person name="Ho I."/>
            <person name="Hotta K."/>
            <person name="Huang W."/>
            <person name="Kawashima T."/>
            <person name="Lemaire P."/>
            <person name="Martinez D."/>
            <person name="Meinertzhagen I.A."/>
            <person name="Necula S."/>
            <person name="Nonaka M."/>
            <person name="Putnam N."/>
            <person name="Rash S."/>
            <person name="Saiga H."/>
            <person name="Satake M."/>
            <person name="Terry A."/>
            <person name="Yamada L."/>
            <person name="Wang H.G."/>
            <person name="Awazu S."/>
            <person name="Azumi K."/>
            <person name="Boore J."/>
            <person name="Branno M."/>
            <person name="Chin-Bow S."/>
            <person name="DeSantis R."/>
            <person name="Doyle S."/>
            <person name="Francino P."/>
            <person name="Keys D.N."/>
            <person name="Haga S."/>
            <person name="Hayashi H."/>
            <person name="Hino K."/>
            <person name="Imai K.S."/>
            <person name="Inaba K."/>
            <person name="Kano S."/>
            <person name="Kobayashi K."/>
            <person name="Kobayashi M."/>
            <person name="Lee B.I."/>
            <person name="Makabe K.W."/>
            <person name="Manohar C."/>
            <person name="Matassi G."/>
            <person name="Medina M."/>
            <person name="Mochizuki Y."/>
            <person name="Mount S."/>
            <person name="Morishita T."/>
            <person name="Miura S."/>
            <person name="Nakayama A."/>
            <person name="Nishizaka S."/>
            <person name="Nomoto H."/>
            <person name="Ohta F."/>
            <person name="Oishi K."/>
            <person name="Rigoutsos I."/>
            <person name="Sano M."/>
            <person name="Sasaki A."/>
            <person name="Sasakura Y."/>
            <person name="Shoguchi E."/>
            <person name="Shin-i T."/>
            <person name="Spagnuolo A."/>
            <person name="Stainier D."/>
            <person name="Suzuki M.M."/>
            <person name="Tassy O."/>
            <person name="Takatori N."/>
            <person name="Tokuoka M."/>
            <person name="Yagi K."/>
            <person name="Yoshizaki F."/>
            <person name="Wada S."/>
            <person name="Zhang C."/>
            <person name="Hyatt P.D."/>
            <person name="Larimer F."/>
            <person name="Detter C."/>
            <person name="Doggett N."/>
            <person name="Glavina T."/>
            <person name="Hawkins T."/>
            <person name="Richardson P."/>
            <person name="Lucas S."/>
            <person name="Kohara Y."/>
            <person name="Levine M."/>
            <person name="Satoh N."/>
            <person name="Rokhsar D.S."/>
        </authorList>
    </citation>
    <scope>NUCLEOTIDE SEQUENCE [LARGE SCALE GENOMIC DNA]</scope>
</reference>
<dbReference type="GO" id="GO:0005886">
    <property type="term" value="C:plasma membrane"/>
    <property type="evidence" value="ECO:0000318"/>
    <property type="project" value="GO_Central"/>
</dbReference>
<feature type="binding site" evidence="4">
    <location>
        <position position="464"/>
    </location>
    <ligand>
        <name>L-glutamate</name>
        <dbReference type="ChEBI" id="CHEBI:29985"/>
    </ligand>
</feature>
<dbReference type="PANTHER" id="PTHR11686">
    <property type="entry name" value="GAMMA GLUTAMYL TRANSPEPTIDASE"/>
    <property type="match status" value="1"/>
</dbReference>
<comment type="catalytic activity">
    <reaction evidence="5">
        <text>an S-substituted glutathione + H2O = an S-substituted L-cysteinylglycine + L-glutamate</text>
        <dbReference type="Rhea" id="RHEA:59468"/>
        <dbReference type="ChEBI" id="CHEBI:15377"/>
        <dbReference type="ChEBI" id="CHEBI:29985"/>
        <dbReference type="ChEBI" id="CHEBI:90779"/>
        <dbReference type="ChEBI" id="CHEBI:143103"/>
        <dbReference type="EC" id="3.4.19.13"/>
    </reaction>
</comment>
<dbReference type="UniPathway" id="UPA00204"/>
<keyword evidence="5" id="KW-0378">Hydrolase</keyword>
<reference evidence="6" key="4">
    <citation type="submission" date="2025-09" db="UniProtKB">
        <authorList>
            <consortium name="Ensembl"/>
        </authorList>
    </citation>
    <scope>IDENTIFICATION</scope>
</reference>
<dbReference type="EC" id="3.4.19.13" evidence="5"/>
<keyword evidence="5" id="KW-0012">Acyltransferase</keyword>
<dbReference type="OrthoDB" id="1081007at2759"/>
<organism evidence="6 7">
    <name type="scientific">Ciona intestinalis</name>
    <name type="common">Transparent sea squirt</name>
    <name type="synonym">Ascidia intestinalis</name>
    <dbReference type="NCBI Taxonomy" id="7719"/>
    <lineage>
        <taxon>Eukaryota</taxon>
        <taxon>Metazoa</taxon>
        <taxon>Chordata</taxon>
        <taxon>Tunicata</taxon>
        <taxon>Ascidiacea</taxon>
        <taxon>Phlebobranchia</taxon>
        <taxon>Cionidae</taxon>
        <taxon>Ciona</taxon>
    </lineage>
</organism>
<feature type="binding site" evidence="4">
    <location>
        <begin position="492"/>
        <end position="493"/>
    </location>
    <ligand>
        <name>L-glutamate</name>
        <dbReference type="ChEBI" id="CHEBI:29985"/>
    </ligand>
</feature>
<evidence type="ECO:0000256" key="4">
    <source>
        <dbReference type="PIRSR" id="PIRSR600101-2"/>
    </source>
</evidence>
<keyword evidence="7" id="KW-1185">Reference proteome</keyword>
<comment type="catalytic activity">
    <reaction evidence="5">
        <text>glutathione + H2O = L-cysteinylglycine + L-glutamate</text>
        <dbReference type="Rhea" id="RHEA:28807"/>
        <dbReference type="ChEBI" id="CHEBI:15377"/>
        <dbReference type="ChEBI" id="CHEBI:29985"/>
        <dbReference type="ChEBI" id="CHEBI:57925"/>
        <dbReference type="ChEBI" id="CHEBI:61694"/>
        <dbReference type="EC" id="3.4.19.13"/>
    </reaction>
</comment>
<dbReference type="EC" id="2.3.2.2" evidence="5"/>
<dbReference type="SUPFAM" id="SSF56235">
    <property type="entry name" value="N-terminal nucleophile aminohydrolases (Ntn hydrolases)"/>
    <property type="match status" value="1"/>
</dbReference>
<comment type="similarity">
    <text evidence="1">Belongs to the gamma-glutamyltransferase family.</text>
</comment>
<dbReference type="GO" id="GO:0006751">
    <property type="term" value="P:glutathione catabolic process"/>
    <property type="evidence" value="ECO:0000318"/>
    <property type="project" value="GO_Central"/>
</dbReference>
<proteinExistence type="inferred from homology"/>
<dbReference type="InterPro" id="IPR043138">
    <property type="entry name" value="GGT_lsub"/>
</dbReference>
<keyword evidence="5" id="KW-1133">Transmembrane helix</keyword>
<evidence type="ECO:0000313" key="7">
    <source>
        <dbReference type="Proteomes" id="UP000008144"/>
    </source>
</evidence>
<dbReference type="FunFam" id="1.10.246.130:FF:000002">
    <property type="entry name" value="glutathione hydrolase 1 proenzyme"/>
    <property type="match status" value="1"/>
</dbReference>
<dbReference type="RefSeq" id="XP_002129410.1">
    <property type="nucleotide sequence ID" value="XM_002129374.4"/>
</dbReference>
<keyword evidence="2" id="KW-1199">Hemostasis impairing toxin</keyword>
<dbReference type="STRING" id="7719.ENSCINP00000003847"/>
<dbReference type="PROSITE" id="PS51257">
    <property type="entry name" value="PROKAR_LIPOPROTEIN"/>
    <property type="match status" value="1"/>
</dbReference>
<evidence type="ECO:0000256" key="3">
    <source>
        <dbReference type="PIRSR" id="PIRSR600101-1"/>
    </source>
</evidence>
<dbReference type="InParanoid" id="F7A2K6"/>
<dbReference type="Gene3D" id="3.60.20.40">
    <property type="match status" value="1"/>
</dbReference>
<accession>F7A2K6</accession>
<dbReference type="EMBL" id="EAAA01001730">
    <property type="status" value="NOT_ANNOTATED_CDS"/>
    <property type="molecule type" value="Genomic_DNA"/>
</dbReference>
<name>F7A2K6_CIOIN</name>
<comment type="pathway">
    <text evidence="5">Sulfur metabolism; glutathione metabolism.</text>
</comment>
<keyword evidence="2" id="KW-0800">Toxin</keyword>
<evidence type="ECO:0000256" key="5">
    <source>
        <dbReference type="RuleBase" id="RU368068"/>
    </source>
</evidence>
<comment type="subcellular location">
    <subcellularLocation>
        <location evidence="5">Membrane</location>
        <topology evidence="5">Single-pass type II membrane protein</topology>
    </subcellularLocation>
</comment>
<dbReference type="FunCoup" id="F7A2K6">
    <property type="interactions" value="16"/>
</dbReference>
<dbReference type="OMA" id="STHWLLE"/>
<dbReference type="InterPro" id="IPR043137">
    <property type="entry name" value="GGT_ssub_C"/>
</dbReference>
<accession>A0A1W2WIX7</accession>
<dbReference type="KEGG" id="cin:100182976"/>
<keyword evidence="5" id="KW-0812">Transmembrane</keyword>
<comment type="function">
    <text evidence="5">Cleaves the gamma-glutamyl peptide bond of glutathione and glutathione conjugates.</text>
</comment>
<evidence type="ECO:0000256" key="1">
    <source>
        <dbReference type="ARBA" id="ARBA00009381"/>
    </source>
</evidence>
<comment type="catalytic activity">
    <reaction evidence="5">
        <text>an N-terminal (5-L-glutamyl)-[peptide] + an alpha-amino acid = 5-L-glutamyl amino acid + an N-terminal L-alpha-aminoacyl-[peptide]</text>
        <dbReference type="Rhea" id="RHEA:23904"/>
        <dbReference type="Rhea" id="RHEA-COMP:9780"/>
        <dbReference type="Rhea" id="RHEA-COMP:9795"/>
        <dbReference type="ChEBI" id="CHEBI:77644"/>
        <dbReference type="ChEBI" id="CHEBI:78597"/>
        <dbReference type="ChEBI" id="CHEBI:78599"/>
        <dbReference type="ChEBI" id="CHEBI:78608"/>
        <dbReference type="EC" id="2.3.2.2"/>
    </reaction>
</comment>
<dbReference type="GO" id="GO:0036374">
    <property type="term" value="F:glutathione hydrolase activity"/>
    <property type="evidence" value="ECO:0000318"/>
    <property type="project" value="GO_Central"/>
</dbReference>
<evidence type="ECO:0000256" key="2">
    <source>
        <dbReference type="ARBA" id="ARBA00084097"/>
    </source>
</evidence>
<dbReference type="Ensembl" id="ENSCINT00000003847.3">
    <property type="protein sequence ID" value="ENSCINP00000003847.3"/>
    <property type="gene ID" value="ENSCING00000001911.3"/>
</dbReference>
<keyword evidence="5" id="KW-0472">Membrane</keyword>
<dbReference type="InterPro" id="IPR000101">
    <property type="entry name" value="GGT_peptidase"/>
</dbReference>
<protein>
    <recommendedName>
        <fullName evidence="5">Glutathione hydrolase</fullName>
        <ecNumber evidence="5">2.3.2.2</ecNumber>
        <ecNumber evidence="5">3.4.19.13</ecNumber>
    </recommendedName>
    <alternativeName>
        <fullName evidence="5">Gamma-glutamyltransferase</fullName>
    </alternativeName>
    <alternativeName>
        <fullName evidence="5">Gamma-glutamyltranspeptidase</fullName>
    </alternativeName>
</protein>
<keyword evidence="5" id="KW-0808">Transferase</keyword>
<dbReference type="InterPro" id="IPR029055">
    <property type="entry name" value="Ntn_hydrolases_N"/>
</dbReference>
<dbReference type="GO" id="GO:0103068">
    <property type="term" value="F:leukotriene C4 gamma-glutamyl transferase activity"/>
    <property type="evidence" value="ECO:0007669"/>
    <property type="project" value="UniProtKB-EC"/>
</dbReference>
<feature type="binding site" evidence="4">
    <location>
        <position position="518"/>
    </location>
    <ligand>
        <name>L-glutamate</name>
        <dbReference type="ChEBI" id="CHEBI:29985"/>
    </ligand>
</feature>
<evidence type="ECO:0000313" key="6">
    <source>
        <dbReference type="Ensembl" id="ENSCINP00000003847.3"/>
    </source>
</evidence>
<feature type="binding site" evidence="4">
    <location>
        <position position="143"/>
    </location>
    <ligand>
        <name>L-glutamate</name>
        <dbReference type="ChEBI" id="CHEBI:29985"/>
    </ligand>
</feature>
<reference evidence="6" key="2">
    <citation type="journal article" date="2008" name="Genome Biol.">
        <title>Improved genome assembly and evidence-based global gene model set for the chordate Ciona intestinalis: new insight into intron and operon populations.</title>
        <authorList>
            <person name="Satou Y."/>
            <person name="Mineta K."/>
            <person name="Ogasawara M."/>
            <person name="Sasakura Y."/>
            <person name="Shoguchi E."/>
            <person name="Ueno K."/>
            <person name="Yamada L."/>
            <person name="Matsumoto J."/>
            <person name="Wasserscheid J."/>
            <person name="Dewar K."/>
            <person name="Wiley G.B."/>
            <person name="Macmil S.L."/>
            <person name="Roe B.A."/>
            <person name="Zeller R.W."/>
            <person name="Hastings K.E."/>
            <person name="Lemaire P."/>
            <person name="Lindquist E."/>
            <person name="Endo T."/>
            <person name="Hotta K."/>
            <person name="Inaba K."/>
        </authorList>
    </citation>
    <scope>NUCLEOTIDE SEQUENCE [LARGE SCALE GENOMIC DNA]</scope>
    <source>
        <strain evidence="6">wild type</strain>
    </source>
</reference>
<gene>
    <name evidence="6" type="primary">LOC100182976</name>
</gene>
<dbReference type="PANTHER" id="PTHR11686:SF9">
    <property type="entry name" value="RE13973P"/>
    <property type="match status" value="1"/>
</dbReference>
<dbReference type="PRINTS" id="PR01210">
    <property type="entry name" value="GGTRANSPTASE"/>
</dbReference>
<dbReference type="NCBIfam" id="TIGR00066">
    <property type="entry name" value="g_glut_trans"/>
    <property type="match status" value="1"/>
</dbReference>
<dbReference type="Gene3D" id="1.10.246.130">
    <property type="match status" value="1"/>
</dbReference>
<dbReference type="Pfam" id="PF01019">
    <property type="entry name" value="G_glu_transpept"/>
    <property type="match status" value="1"/>
</dbReference>
<dbReference type="FunFam" id="3.60.20.40:FF:000001">
    <property type="entry name" value="Gamma-glutamyltranspeptidase 1"/>
    <property type="match status" value="1"/>
</dbReference>
<dbReference type="GeneID" id="100182976"/>
<sequence length="614" mass="65805">MTSNKYEPGDSGDNKSSRFNLGSFGLGACVGGIVGLALFFGLYFGLPPRSIEVITTSTLSPTTPQPTPTYSAVYDNAAVASDAGPCSKVGVDILKEGGNAVDSAIAAILCVGLHNSHSCGIGGGFFMTLYNATTGEATFINSREVAPAAADKNMFKGNPDLAVLGTLAVAVPGEIAGLWEAHQSHGKLPWSRLFQPSIDMAENGYFVSDAMAKAIQSSAAYIQNRTFNLWPVFENDDGSLKKYGDPIRRPLLAQTLKTIAKEGASAFYNGSLTYDIIKDLNEGFGENRITAEDLWNYRTEVKPAINITLDDLTVFSPGPPASGPVMSLILNILDGYDFSSSALKNKENQVLTMHRIVEAFRFAYAKRSNLGDERNNPNITELVKNMTADWYADDLRLKINDDHTWPVDYYGPDWSVPDDSGTAHLSVLAPNGDAVAITSTINLYFGSKVRGKYTGIIFNNEMDDFSSPNITNAFGVPPSPANFIYPGNRPLSSMTPTVVTETKNGRMRAKMVVGASGGTKITTGTALVTMNSLWFGFNVGESVEMKRIHDQLMPNVTQCEAGLDPEIISGLEAKQHITEIVSSAGSVVQAIVVLPDGKVSAASDSRKGGYPDGF</sequence>
<keyword evidence="2" id="KW-1202">Platelet aggregation activating toxin</keyword>
<dbReference type="AlphaFoldDB" id="F7A2K6"/>
<dbReference type="Proteomes" id="UP000008144">
    <property type="component" value="Chromosome 3"/>
</dbReference>
<feature type="transmembrane region" description="Helical" evidence="5">
    <location>
        <begin position="21"/>
        <end position="46"/>
    </location>
</feature>
<reference evidence="6" key="3">
    <citation type="submission" date="2025-08" db="UniProtKB">
        <authorList>
            <consortium name="Ensembl"/>
        </authorList>
    </citation>
    <scope>IDENTIFICATION</scope>
</reference>
<feature type="binding site" evidence="4">
    <location>
        <begin position="440"/>
        <end position="442"/>
    </location>
    <ligand>
        <name>L-glutamate</name>
        <dbReference type="ChEBI" id="CHEBI:29985"/>
    </ligand>
</feature>
<dbReference type="GeneTree" id="ENSGT00940000165663"/>
<dbReference type="EMBL" id="EAAA01001731">
    <property type="status" value="NOT_ANNOTATED_CDS"/>
    <property type="molecule type" value="Genomic_DNA"/>
</dbReference>
<feature type="active site" description="Nucleophile" evidence="3">
    <location>
        <position position="422"/>
    </location>
</feature>